<name>A0AAE0UE90_SORBR</name>
<reference evidence="2" key="2">
    <citation type="submission" date="2023-07" db="EMBL/GenBank/DDBJ databases">
        <authorList>
            <consortium name="Lawrence Berkeley National Laboratory"/>
            <person name="Haridas S."/>
            <person name="Hensen N."/>
            <person name="Bonometti L."/>
            <person name="Westerberg I."/>
            <person name="Brannstrom I.O."/>
            <person name="Guillou S."/>
            <person name="Cros-Aarteil S."/>
            <person name="Calhoun S."/>
            <person name="Kuo A."/>
            <person name="Mondo S."/>
            <person name="Pangilinan J."/>
            <person name="Riley R."/>
            <person name="LaButti K."/>
            <person name="Andreopoulos B."/>
            <person name="Lipzen A."/>
            <person name="Chen C."/>
            <person name="Yanf M."/>
            <person name="Daum C."/>
            <person name="Ng V."/>
            <person name="Clum A."/>
            <person name="Steindorff A."/>
            <person name="Ohm R."/>
            <person name="Martin F."/>
            <person name="Silar P."/>
            <person name="Natvig D."/>
            <person name="Lalanne C."/>
            <person name="Gautier V."/>
            <person name="Ament-velasquez S.L."/>
            <person name="Kruys A."/>
            <person name="Hutchinson M.I."/>
            <person name="Powell A.J."/>
            <person name="Barry K."/>
            <person name="Miller A.N."/>
            <person name="Grigoriev I.V."/>
            <person name="Debuchy R."/>
            <person name="Gladieux P."/>
            <person name="Thoren M.H."/>
            <person name="Johannesson H."/>
        </authorList>
    </citation>
    <scope>NUCLEOTIDE SEQUENCE</scope>
    <source>
        <strain evidence="2">FGSC 1904</strain>
    </source>
</reference>
<evidence type="ECO:0000313" key="2">
    <source>
        <dbReference type="EMBL" id="KAK3400868.1"/>
    </source>
</evidence>
<feature type="region of interest" description="Disordered" evidence="1">
    <location>
        <begin position="221"/>
        <end position="257"/>
    </location>
</feature>
<dbReference type="EMBL" id="JAUTDP010000003">
    <property type="protein sequence ID" value="KAK3400868.1"/>
    <property type="molecule type" value="Genomic_DNA"/>
</dbReference>
<feature type="compositionally biased region" description="Low complexity" evidence="1">
    <location>
        <begin position="118"/>
        <end position="127"/>
    </location>
</feature>
<organism evidence="2 3">
    <name type="scientific">Sordaria brevicollis</name>
    <dbReference type="NCBI Taxonomy" id="83679"/>
    <lineage>
        <taxon>Eukaryota</taxon>
        <taxon>Fungi</taxon>
        <taxon>Dikarya</taxon>
        <taxon>Ascomycota</taxon>
        <taxon>Pezizomycotina</taxon>
        <taxon>Sordariomycetes</taxon>
        <taxon>Sordariomycetidae</taxon>
        <taxon>Sordariales</taxon>
        <taxon>Sordariaceae</taxon>
        <taxon>Sordaria</taxon>
    </lineage>
</organism>
<feature type="region of interest" description="Disordered" evidence="1">
    <location>
        <begin position="91"/>
        <end position="150"/>
    </location>
</feature>
<dbReference type="AlphaFoldDB" id="A0AAE0UE90"/>
<feature type="compositionally biased region" description="Polar residues" evidence="1">
    <location>
        <begin position="93"/>
        <end position="108"/>
    </location>
</feature>
<evidence type="ECO:0000313" key="3">
    <source>
        <dbReference type="Proteomes" id="UP001281003"/>
    </source>
</evidence>
<reference evidence="2" key="1">
    <citation type="journal article" date="2023" name="Mol. Phylogenet. Evol.">
        <title>Genome-scale phylogeny and comparative genomics of the fungal order Sordariales.</title>
        <authorList>
            <person name="Hensen N."/>
            <person name="Bonometti L."/>
            <person name="Westerberg I."/>
            <person name="Brannstrom I.O."/>
            <person name="Guillou S."/>
            <person name="Cros-Aarteil S."/>
            <person name="Calhoun S."/>
            <person name="Haridas S."/>
            <person name="Kuo A."/>
            <person name="Mondo S."/>
            <person name="Pangilinan J."/>
            <person name="Riley R."/>
            <person name="LaButti K."/>
            <person name="Andreopoulos B."/>
            <person name="Lipzen A."/>
            <person name="Chen C."/>
            <person name="Yan M."/>
            <person name="Daum C."/>
            <person name="Ng V."/>
            <person name="Clum A."/>
            <person name="Steindorff A."/>
            <person name="Ohm R.A."/>
            <person name="Martin F."/>
            <person name="Silar P."/>
            <person name="Natvig D.O."/>
            <person name="Lalanne C."/>
            <person name="Gautier V."/>
            <person name="Ament-Velasquez S.L."/>
            <person name="Kruys A."/>
            <person name="Hutchinson M.I."/>
            <person name="Powell A.J."/>
            <person name="Barry K."/>
            <person name="Miller A.N."/>
            <person name="Grigoriev I.V."/>
            <person name="Debuchy R."/>
            <person name="Gladieux P."/>
            <person name="Hiltunen Thoren M."/>
            <person name="Johannesson H."/>
        </authorList>
    </citation>
    <scope>NUCLEOTIDE SEQUENCE</scope>
    <source>
        <strain evidence="2">FGSC 1904</strain>
    </source>
</reference>
<keyword evidence="3" id="KW-1185">Reference proteome</keyword>
<gene>
    <name evidence="2" type="ORF">B0T20DRAFT_467619</name>
</gene>
<sequence length="291" mass="31701">MALHILTCHKSTRSASTPVLATGKAFLSSPTRHLGNKQNGFDRPDSHVTLWFNHKPTSFDPTKYRRCSSDSGAPQPAWAARTSRVEVAIIDTVSPSNNHKSGTSTKGNNRGRKQRGKNTNSTNNNHNNCRHQRLAPHPDHPRWRPLLPRPQTKTRPLEVHFDVFYRTDTSTPVPLGGSLGLHVPTAFLTLAGVRFHLDHRPKPAHSKVDFDVFYRAETPTTPTTTTAAATNALPAPRPPGLASASTSTRPRPAHSTFSTDTSIALVWSPSAGLLGITPGNTRHACPTPIQA</sequence>
<feature type="compositionally biased region" description="Low complexity" evidence="1">
    <location>
        <begin position="221"/>
        <end position="234"/>
    </location>
</feature>
<protein>
    <submittedName>
        <fullName evidence="2">Uncharacterized protein</fullName>
    </submittedName>
</protein>
<feature type="compositionally biased region" description="Polar residues" evidence="1">
    <location>
        <begin position="243"/>
        <end position="257"/>
    </location>
</feature>
<evidence type="ECO:0000256" key="1">
    <source>
        <dbReference type="SAM" id="MobiDB-lite"/>
    </source>
</evidence>
<feature type="region of interest" description="Disordered" evidence="1">
    <location>
        <begin position="61"/>
        <end position="80"/>
    </location>
</feature>
<dbReference type="Proteomes" id="UP001281003">
    <property type="component" value="Unassembled WGS sequence"/>
</dbReference>
<proteinExistence type="predicted"/>
<comment type="caution">
    <text evidence="2">The sequence shown here is derived from an EMBL/GenBank/DDBJ whole genome shotgun (WGS) entry which is preliminary data.</text>
</comment>
<accession>A0AAE0UE90</accession>